<feature type="domain" description="N-acetyltransferase" evidence="3">
    <location>
        <begin position="114"/>
        <end position="263"/>
    </location>
</feature>
<keyword evidence="5" id="KW-1185">Reference proteome</keyword>
<dbReference type="Gene3D" id="3.40.630.30">
    <property type="match status" value="1"/>
</dbReference>
<dbReference type="EMBL" id="BJXV01000011">
    <property type="protein sequence ID" value="GEN28512.1"/>
    <property type="molecule type" value="Genomic_DNA"/>
</dbReference>
<organism evidence="4 5">
    <name type="scientific">Halovibrio variabilis</name>
    <dbReference type="NCBI Taxonomy" id="31910"/>
    <lineage>
        <taxon>Bacteria</taxon>
        <taxon>Pseudomonadati</taxon>
        <taxon>Pseudomonadota</taxon>
        <taxon>Gammaproteobacteria</taxon>
        <taxon>Oceanospirillales</taxon>
        <taxon>Halomonadaceae</taxon>
        <taxon>Halovibrio</taxon>
    </lineage>
</organism>
<dbReference type="PROSITE" id="PS51186">
    <property type="entry name" value="GNAT"/>
    <property type="match status" value="1"/>
</dbReference>
<dbReference type="GO" id="GO:0016747">
    <property type="term" value="F:acyltransferase activity, transferring groups other than amino-acyl groups"/>
    <property type="evidence" value="ECO:0007669"/>
    <property type="project" value="InterPro"/>
</dbReference>
<evidence type="ECO:0000259" key="3">
    <source>
        <dbReference type="PROSITE" id="PS51186"/>
    </source>
</evidence>
<comment type="caution">
    <text evidence="4">The sequence shown here is derived from an EMBL/GenBank/DDBJ whole genome shotgun (WGS) entry which is preliminary data.</text>
</comment>
<dbReference type="InterPro" id="IPR000182">
    <property type="entry name" value="GNAT_dom"/>
</dbReference>
<dbReference type="PANTHER" id="PTHR43420">
    <property type="entry name" value="ACETYLTRANSFERASE"/>
    <property type="match status" value="1"/>
</dbReference>
<dbReference type="SUPFAM" id="SSF55729">
    <property type="entry name" value="Acyl-CoA N-acyltransferases (Nat)"/>
    <property type="match status" value="1"/>
</dbReference>
<name>A0A511UTL2_9GAMM</name>
<keyword evidence="1" id="KW-0808">Transferase</keyword>
<gene>
    <name evidence="4" type="ORF">HVA01_21580</name>
</gene>
<evidence type="ECO:0000256" key="1">
    <source>
        <dbReference type="ARBA" id="ARBA00022679"/>
    </source>
</evidence>
<dbReference type="CDD" id="cd04301">
    <property type="entry name" value="NAT_SF"/>
    <property type="match status" value="1"/>
</dbReference>
<protein>
    <recommendedName>
        <fullName evidence="3">N-acetyltransferase domain-containing protein</fullName>
    </recommendedName>
</protein>
<dbReference type="Proteomes" id="UP000321303">
    <property type="component" value="Unassembled WGS sequence"/>
</dbReference>
<evidence type="ECO:0000256" key="2">
    <source>
        <dbReference type="ARBA" id="ARBA00023315"/>
    </source>
</evidence>
<reference evidence="4 5" key="1">
    <citation type="submission" date="2019-07" db="EMBL/GenBank/DDBJ databases">
        <title>Whole genome shotgun sequence of Halomonas variabilis NBRC 102410.</title>
        <authorList>
            <person name="Hosoyama A."/>
            <person name="Uohara A."/>
            <person name="Ohji S."/>
            <person name="Ichikawa N."/>
        </authorList>
    </citation>
    <scope>NUCLEOTIDE SEQUENCE [LARGE SCALE GENOMIC DNA]</scope>
    <source>
        <strain evidence="4 5">NBRC 102410</strain>
    </source>
</reference>
<evidence type="ECO:0000313" key="5">
    <source>
        <dbReference type="Proteomes" id="UP000321303"/>
    </source>
</evidence>
<dbReference type="AlphaFoldDB" id="A0A511UTL2"/>
<sequence length="263" mass="29424">MADATDDAWQGLWVTQQAGQLTGAIWVQRLPMKFAQLWLPKAEGPKVDTLLRAAHQWVKKQDIRLCHVVLSPEATFSETVLLDHGMQRLACLQHLIGSSDQRLWVKQPASLSLMAFNELSNAEQLALLAAVGHDSLDSRALREILSVQELLAGFYQQDPQAPQHWYAVGYRGVIVGVLLLAPHAATGRWELMLMGLKPEWRGQGLGRALLNKALYLAQQAGAREVTLAVDAVNLPAKRLYQQAGFMRYTQQRLFAWKGNADRR</sequence>
<accession>A0A511UTL2</accession>
<dbReference type="InterPro" id="IPR016181">
    <property type="entry name" value="Acyl_CoA_acyltransferase"/>
</dbReference>
<dbReference type="Pfam" id="PF00583">
    <property type="entry name" value="Acetyltransf_1"/>
    <property type="match status" value="1"/>
</dbReference>
<evidence type="ECO:0000313" key="4">
    <source>
        <dbReference type="EMBL" id="GEN28512.1"/>
    </source>
</evidence>
<dbReference type="InterPro" id="IPR050680">
    <property type="entry name" value="YpeA/RimI_acetyltransf"/>
</dbReference>
<keyword evidence="2" id="KW-0012">Acyltransferase</keyword>
<proteinExistence type="predicted"/>